<keyword evidence="3" id="KW-0677">Repeat</keyword>
<comment type="similarity">
    <text evidence="1">Belongs to the APC1 family.</text>
</comment>
<evidence type="ECO:0000259" key="7">
    <source>
        <dbReference type="Pfam" id="PF12859"/>
    </source>
</evidence>
<dbReference type="PANTHER" id="PTHR12827:SF3">
    <property type="entry name" value="ANAPHASE-PROMOTING COMPLEX SUBUNIT 1"/>
    <property type="match status" value="1"/>
</dbReference>
<dbReference type="Gene3D" id="1.25.10.10">
    <property type="entry name" value="Leucine-rich Repeat Variant"/>
    <property type="match status" value="3"/>
</dbReference>
<protein>
    <submittedName>
        <fullName evidence="9">20S cyclosome subunit</fullName>
    </submittedName>
</protein>
<dbReference type="GO" id="GO:0007091">
    <property type="term" value="P:metaphase/anaphase transition of mitotic cell cycle"/>
    <property type="evidence" value="ECO:0007669"/>
    <property type="project" value="TreeGrafter"/>
</dbReference>
<proteinExistence type="inferred from homology"/>
<feature type="compositionally biased region" description="Low complexity" evidence="6">
    <location>
        <begin position="387"/>
        <end position="400"/>
    </location>
</feature>
<sequence>MAAITSLGLHKPSAFGYLVAESILPADAPEDTYNWRCYNSENENGGIIEEELLYTDKCVVWSRGGIVKRSFNFEVEGESIVEALFTYFPAGKSNAAKQTRTETGLENGTAAQAGDQGHTTASVTSNQSHLNGKIRKKVVIQDQTDSSSVPGLGTLENENTSESSRALVVVLKSQVHIFFISGDSHVVPLPFELDSIWPTPNGLLFQRKLPEKHEAPVPPAPPNSFVSSQPMHPTSRHSAASFRLSSGTGNRPLLAFSPSQPSKYLLKTEKDDSAPRLFSLLDPHSEMGLVAVSSSPHDDNELHKRTDILSQTEELLYVSPTSEIPLGVPTKGASPLILLVTLNPKSGLHNIWVAKYRPRESPISSQNQRRKSSSTRSKRRSSHFDITTGTSTPVGPGPSSFRESFGGPGHGRNASQQLNLEGKQEGAADLASHLGQEFEDVGVTSKASRRVSSLLARSDLMANNDRSTFSDLAGSQLKSSFHGGSRRGESFGGTGLRLSQSFNRRGSLPPGTASVYSNGSSFLDAPVDKLLESLNNGGDFDGFESMGIKETVSNLPREVILSKIASVPSGIISTNALPYSQKTCPFEVFTLASSDESTLEDPESIPLAVCILNRNSKDLIVVTLSAQNLGSQARQYEKGDNDISTYKVRALNVRHGSNVLDCCKLVDSGVSRMLVLSSTSDGRGELTLQAPWSTLVRVELPDSMFLHEPSNISMELTPSNLREGGLGRVLCKTPLNMRRLTQSTAGGKVDITDEQNRKHRIQIQLQPSNSLVRRILSLCRYVLRHAERAGDGVHIGWWQALRWLRARDVREENLEWTALVVILFSMAVYFIDDVTTEPKVLPKKKKRSALVRSSTGSSIDLTDWHSMVDQESGSAGICASWMSTTAWDWIREEHIKNLVERTQSHRTVDDHKAEGQPNDKNTYITRCAQLARDFLSSPQGEAATGGDGYLPIAISRDQGTRRTALGTILVGIHLLREELKLSVANTDNSRSEKGLLLPVLAQIGGWLGWDSWTWKEGSYYGTETASIDGWAFEDTRITGLDMPTEPFTPPSIFSFVEDTLQRTPSSFLTLMDVVSSSTIAPGSGKIWDQAVNLTPRTLALTGFLSEVRNKQSAPERVVLLLRWGITSSLIDTLPDGISTPLHQAIFDCQGDPPLSWGSSLLELVDREDLFLSTSSETPQLPASRSQFIQPHDAHRDVRSIGNSVLDGSSTNSFEISAEADRHWITKLIFRDDRRYFEAARILNQMKAPTAECTPEPDWSESDLLEAQKELVQLVTLRTLSIPAGRAMLCFDGRVPLLTEKLPIPSFSLQCIMKPSNVTISADRSAFVEEKACWAFFHNGVSTGLAISKSAKGIDTSWILYNKPNELTNRHAGFLLALGLNGHLKTLAKWVAFKYLTPKHTMTSIGLLLGLSVSYLGTMDTLITRLLSVHVTRMLPPGAAELNLSPLTQTTGIMGIGLLYCNSQHRRMSEVMLSEIEHMEEEETSVSQEPLRYEGYRLAAGFALGFVNLGKGSDLRGLQDMRIVERLLALAVGTKEVNLVHILDKAAAGATVAIAIIFMKTNDKALAQKIDIPDTEVQFDYVRPDIFLLRTLARHLIMWDSIKASQKWIHRSLPSFYRHKYRLSAIRRLTTDDMPYFNIVAGLCFALGLRFAGSGSIEARDLLVAHLDQFIRICRISALNYDAKLTQNSVRNCQDIVALSAAAVMAGSGDLVTLRRLRSLHGRVDGDTHYGSHMATHMALGMLFLGGGTYTLGTSNIAVASLLCSLYPIFPTSVLDNNCHLQAFRHLWVLAAEPRCLIPRDIDTRRPVTIPVSLMLRTGEVKTATAPCLLPELDEVSSIKIASADHWTITLDFASNESLRNKFRDGDQSIYLRRRANHNDSERSVFSTTIAGLSDAQDIPPPAAIPRNTRPFYAMPPASLHASLQPSDKGPGQARMPPRHIWDFIFDLPAFSSLDMSERMAVLPQIPFHESLKLLSCGKKRTRTSPPSWLRPTSVDTRLVLNRTMRNLISAAASHGVSEEVVRDRLWQLRLLFAWIDGAKNSSNDVGGSHDKDGVSMSMSRWLKQEVIEDARWKIWRIQSGDTSVPPKYIHLVLTFRFQPPFHVLSHQSIRKSNDIELSQQEENDLAFTFFLDRRASRYFHGWNASYVSFARQTACDVSMTRRQRKQPDNRRRTGCWTCKGAKPESDRKNIERNFQAVPIAQYAGRWLFLNTTYWDFGSSQDRPLEEPESLTQLNGAGRRACPFVPSLRAPPGHPLTSFSQTERYLLDYFIEGIGPNCSLSPFYNPYLSLITPLALSHAPLRNTLLAIAANQFYRLGNAKFEKEAYIYKQRALAGLQKEINERKPSFGAVATVLMLCFHDISDGCTPSWKTHLRGGMQLLNLLPLKTAEGHMLKQFFVMYFVAHDIMGRTAMEDSSEAETLENAWLADDDLEEISNLATEKSKMSKSRPLSISELSYFNNARNNLELELQSVQQTLPSYAKDRDDLLRVAEVKRLTALLYLRQRLGTPRNSSILSPVSVGLFARYPIAFNTNTTQAPPSPGPLAMVESSTLAWKEKLVTDIIAIISTLPDTATLLWPLFVVGSVNIDNEEHRRFILERLQNIQNSRNLGNIRRARLAVESAYRARDLDHPRGNDWGREGRGISLA</sequence>
<organism evidence="9 10">
    <name type="scientific">Trichophyton rubrum</name>
    <name type="common">Athlete's foot fungus</name>
    <name type="synonym">Epidermophyton rubrum</name>
    <dbReference type="NCBI Taxonomy" id="5551"/>
    <lineage>
        <taxon>Eukaryota</taxon>
        <taxon>Fungi</taxon>
        <taxon>Dikarya</taxon>
        <taxon>Ascomycota</taxon>
        <taxon>Pezizomycotina</taxon>
        <taxon>Eurotiomycetes</taxon>
        <taxon>Eurotiomycetidae</taxon>
        <taxon>Onygenales</taxon>
        <taxon>Arthrodermataceae</taxon>
        <taxon>Trichophyton</taxon>
    </lineage>
</organism>
<gene>
    <name evidence="9" type="ORF">A7C99_2625</name>
</gene>
<dbReference type="FunFam" id="1.25.10.10:FF:000217">
    <property type="entry name" value="20S cyclosome subunit (APC1/BimE)"/>
    <property type="match status" value="1"/>
</dbReference>
<feature type="region of interest" description="Disordered" evidence="6">
    <location>
        <begin position="361"/>
        <end position="415"/>
    </location>
</feature>
<dbReference type="VEuPathDB" id="FungiDB:TERG_11856"/>
<dbReference type="GO" id="GO:0031145">
    <property type="term" value="P:anaphase-promoting complex-dependent catabolic process"/>
    <property type="evidence" value="ECO:0007669"/>
    <property type="project" value="TreeGrafter"/>
</dbReference>
<dbReference type="InterPro" id="IPR021858">
    <property type="entry name" value="Fun_TF"/>
</dbReference>
<evidence type="ECO:0000313" key="9">
    <source>
        <dbReference type="EMBL" id="OAL65528.1"/>
    </source>
</evidence>
<feature type="compositionally biased region" description="Basic residues" evidence="6">
    <location>
        <begin position="368"/>
        <end position="381"/>
    </location>
</feature>
<dbReference type="Pfam" id="PF21282">
    <property type="entry name" value="APC1_3rd"/>
    <property type="match status" value="1"/>
</dbReference>
<keyword evidence="2" id="KW-0132">Cell division</keyword>
<dbReference type="EMBL" id="LHPM01000013">
    <property type="protein sequence ID" value="OAL65528.1"/>
    <property type="molecule type" value="Genomic_DNA"/>
</dbReference>
<dbReference type="InterPro" id="IPR024990">
    <property type="entry name" value="Apc1"/>
</dbReference>
<dbReference type="GO" id="GO:0051301">
    <property type="term" value="P:cell division"/>
    <property type="evidence" value="ECO:0007669"/>
    <property type="project" value="UniProtKB-KW"/>
</dbReference>
<dbReference type="InterPro" id="IPR011989">
    <property type="entry name" value="ARM-like"/>
</dbReference>
<evidence type="ECO:0000256" key="1">
    <source>
        <dbReference type="ARBA" id="ARBA00010547"/>
    </source>
</evidence>
<feature type="compositionally biased region" description="Polar residues" evidence="6">
    <location>
        <begin position="224"/>
        <end position="244"/>
    </location>
</feature>
<feature type="domain" description="Anaphase-promoting complex subunit 1 beta-sandwich" evidence="8">
    <location>
        <begin position="1794"/>
        <end position="1874"/>
    </location>
</feature>
<dbReference type="VEuPathDB" id="FungiDB:TERG_11857"/>
<dbReference type="VEuPathDB" id="FungiDB:TERG_02504"/>
<evidence type="ECO:0000259" key="8">
    <source>
        <dbReference type="Pfam" id="PF21282"/>
    </source>
</evidence>
<dbReference type="Pfam" id="PF11951">
    <property type="entry name" value="Fungal_trans_2"/>
    <property type="match status" value="1"/>
</dbReference>
<evidence type="ECO:0000256" key="5">
    <source>
        <dbReference type="ARBA" id="ARBA00023306"/>
    </source>
</evidence>
<evidence type="ECO:0000256" key="4">
    <source>
        <dbReference type="ARBA" id="ARBA00022776"/>
    </source>
</evidence>
<dbReference type="GO" id="GO:0005680">
    <property type="term" value="C:anaphase-promoting complex"/>
    <property type="evidence" value="ECO:0007669"/>
    <property type="project" value="InterPro"/>
</dbReference>
<reference evidence="9 10" key="1">
    <citation type="submission" date="2016-05" db="EMBL/GenBank/DDBJ databases">
        <title>Genome sequencing of Trichophyton rubrum CMCC(F)T1i isolated from hair.</title>
        <authorList>
            <person name="Zhan P."/>
            <person name="Tao Y."/>
            <person name="Liu W."/>
        </authorList>
    </citation>
    <scope>NUCLEOTIDE SEQUENCE [LARGE SCALE GENOMIC DNA]</scope>
    <source>
        <strain evidence="10">CMCC(F)T1i</strain>
    </source>
</reference>
<dbReference type="InterPro" id="IPR049255">
    <property type="entry name" value="Apc1_N"/>
</dbReference>
<dbReference type="PANTHER" id="PTHR12827">
    <property type="entry name" value="MEIOTIC CHECKPOINT REGULATOR TSG24 FAMILY MEMBER"/>
    <property type="match status" value="1"/>
</dbReference>
<dbReference type="Pfam" id="PF12859">
    <property type="entry name" value="ANAPC1"/>
    <property type="match status" value="1"/>
</dbReference>
<feature type="region of interest" description="Disordered" evidence="6">
    <location>
        <begin position="213"/>
        <end position="244"/>
    </location>
</feature>
<evidence type="ECO:0000313" key="10">
    <source>
        <dbReference type="Proteomes" id="UP000243015"/>
    </source>
</evidence>
<comment type="caution">
    <text evidence="9">The sequence shown here is derived from an EMBL/GenBank/DDBJ whole genome shotgun (WGS) entry which is preliminary data.</text>
</comment>
<keyword evidence="4" id="KW-0498">Mitosis</keyword>
<dbReference type="InterPro" id="IPR048971">
    <property type="entry name" value="Apc1_3rd"/>
</dbReference>
<name>A0A178F058_TRIRU</name>
<dbReference type="Proteomes" id="UP000243015">
    <property type="component" value="Unassembled WGS sequence"/>
</dbReference>
<evidence type="ECO:0000256" key="3">
    <source>
        <dbReference type="ARBA" id="ARBA00022737"/>
    </source>
</evidence>
<accession>A0A178F058</accession>
<keyword evidence="5" id="KW-0131">Cell cycle</keyword>
<dbReference type="GO" id="GO:0060090">
    <property type="term" value="F:molecular adaptor activity"/>
    <property type="evidence" value="ECO:0007669"/>
    <property type="project" value="TreeGrafter"/>
</dbReference>
<dbReference type="GO" id="GO:0070979">
    <property type="term" value="P:protein K11-linked ubiquitination"/>
    <property type="evidence" value="ECO:0007669"/>
    <property type="project" value="TreeGrafter"/>
</dbReference>
<evidence type="ECO:0000256" key="2">
    <source>
        <dbReference type="ARBA" id="ARBA00022618"/>
    </source>
</evidence>
<feature type="domain" description="Anaphase-promoting complex subunit 1 N-terminal" evidence="7">
    <location>
        <begin position="30"/>
        <end position="823"/>
    </location>
</feature>
<evidence type="ECO:0000256" key="6">
    <source>
        <dbReference type="SAM" id="MobiDB-lite"/>
    </source>
</evidence>
<dbReference type="FunFam" id="1.25.10.10:FF:000400">
    <property type="entry name" value="20S cyclosome subunit (APC1/BimE), putative"/>
    <property type="match status" value="1"/>
</dbReference>